<organism evidence="1 2">
    <name type="scientific">Helianthus annuus</name>
    <name type="common">Common sunflower</name>
    <dbReference type="NCBI Taxonomy" id="4232"/>
    <lineage>
        <taxon>Eukaryota</taxon>
        <taxon>Viridiplantae</taxon>
        <taxon>Streptophyta</taxon>
        <taxon>Embryophyta</taxon>
        <taxon>Tracheophyta</taxon>
        <taxon>Spermatophyta</taxon>
        <taxon>Magnoliopsida</taxon>
        <taxon>eudicotyledons</taxon>
        <taxon>Gunneridae</taxon>
        <taxon>Pentapetalae</taxon>
        <taxon>asterids</taxon>
        <taxon>campanulids</taxon>
        <taxon>Asterales</taxon>
        <taxon>Asteraceae</taxon>
        <taxon>Asteroideae</taxon>
        <taxon>Heliantheae alliance</taxon>
        <taxon>Heliantheae</taxon>
        <taxon>Helianthus</taxon>
    </lineage>
</organism>
<accession>A0A9K3J1M9</accession>
<protein>
    <submittedName>
        <fullName evidence="1">Uncharacterized protein</fullName>
    </submittedName>
</protein>
<dbReference type="Proteomes" id="UP000215914">
    <property type="component" value="Unassembled WGS sequence"/>
</dbReference>
<reference evidence="1" key="1">
    <citation type="journal article" date="2017" name="Nature">
        <title>The sunflower genome provides insights into oil metabolism, flowering and Asterid evolution.</title>
        <authorList>
            <person name="Badouin H."/>
            <person name="Gouzy J."/>
            <person name="Grassa C.J."/>
            <person name="Murat F."/>
            <person name="Staton S.E."/>
            <person name="Cottret L."/>
            <person name="Lelandais-Briere C."/>
            <person name="Owens G.L."/>
            <person name="Carrere S."/>
            <person name="Mayjonade B."/>
            <person name="Legrand L."/>
            <person name="Gill N."/>
            <person name="Kane N.C."/>
            <person name="Bowers J.E."/>
            <person name="Hubner S."/>
            <person name="Bellec A."/>
            <person name="Berard A."/>
            <person name="Berges H."/>
            <person name="Blanchet N."/>
            <person name="Boniface M.C."/>
            <person name="Brunel D."/>
            <person name="Catrice O."/>
            <person name="Chaidir N."/>
            <person name="Claudel C."/>
            <person name="Donnadieu C."/>
            <person name="Faraut T."/>
            <person name="Fievet G."/>
            <person name="Helmstetter N."/>
            <person name="King M."/>
            <person name="Knapp S.J."/>
            <person name="Lai Z."/>
            <person name="Le Paslier M.C."/>
            <person name="Lippi Y."/>
            <person name="Lorenzon L."/>
            <person name="Mandel J.R."/>
            <person name="Marage G."/>
            <person name="Marchand G."/>
            <person name="Marquand E."/>
            <person name="Bret-Mestries E."/>
            <person name="Morien E."/>
            <person name="Nambeesan S."/>
            <person name="Nguyen T."/>
            <person name="Pegot-Espagnet P."/>
            <person name="Pouilly N."/>
            <person name="Raftis F."/>
            <person name="Sallet E."/>
            <person name="Schiex T."/>
            <person name="Thomas J."/>
            <person name="Vandecasteele C."/>
            <person name="Vares D."/>
            <person name="Vear F."/>
            <person name="Vautrin S."/>
            <person name="Crespi M."/>
            <person name="Mangin B."/>
            <person name="Burke J.M."/>
            <person name="Salse J."/>
            <person name="Munos S."/>
            <person name="Vincourt P."/>
            <person name="Rieseberg L.H."/>
            <person name="Langlade N.B."/>
        </authorList>
    </citation>
    <scope>NUCLEOTIDE SEQUENCE</scope>
    <source>
        <tissue evidence="1">Leaves</tissue>
    </source>
</reference>
<dbReference type="EMBL" id="MNCJ02000320">
    <property type="protein sequence ID" value="KAF5806672.1"/>
    <property type="molecule type" value="Genomic_DNA"/>
</dbReference>
<name>A0A9K3J1M9_HELAN</name>
<sequence length="121" mass="13806">MLIADKLNARRPGYSDKFIRYDRVLELSLKYGAPYPIATKGDANFLAFYVKGFEEKYAFLEREEFSSYYTSDCLWGQRSLPGPKCGLRSCDHPQSPGGDTTWTEGFVLDPVDEDWISDARS</sequence>
<gene>
    <name evidence="1" type="ORF">HanXRQr2_Chr05g0224321</name>
</gene>
<evidence type="ECO:0000313" key="2">
    <source>
        <dbReference type="Proteomes" id="UP000215914"/>
    </source>
</evidence>
<dbReference type="AlphaFoldDB" id="A0A9K3J1M9"/>
<evidence type="ECO:0000313" key="1">
    <source>
        <dbReference type="EMBL" id="KAF5806672.1"/>
    </source>
</evidence>
<comment type="caution">
    <text evidence="1">The sequence shown here is derived from an EMBL/GenBank/DDBJ whole genome shotgun (WGS) entry which is preliminary data.</text>
</comment>
<proteinExistence type="predicted"/>
<dbReference type="Gramene" id="mRNA:HanXRQr2_Chr05g0224321">
    <property type="protein sequence ID" value="CDS:HanXRQr2_Chr05g0224321.1"/>
    <property type="gene ID" value="HanXRQr2_Chr05g0224321"/>
</dbReference>
<reference evidence="1" key="2">
    <citation type="submission" date="2020-06" db="EMBL/GenBank/DDBJ databases">
        <title>Helianthus annuus Genome sequencing and assembly Release 2.</title>
        <authorList>
            <person name="Gouzy J."/>
            <person name="Langlade N."/>
            <person name="Munos S."/>
        </authorList>
    </citation>
    <scope>NUCLEOTIDE SEQUENCE</scope>
    <source>
        <tissue evidence="1">Leaves</tissue>
    </source>
</reference>
<keyword evidence="2" id="KW-1185">Reference proteome</keyword>